<dbReference type="Proteomes" id="UP000277580">
    <property type="component" value="Unassembled WGS sequence"/>
</dbReference>
<dbReference type="GO" id="GO:0005886">
    <property type="term" value="C:plasma membrane"/>
    <property type="evidence" value="ECO:0007669"/>
    <property type="project" value="TreeGrafter"/>
</dbReference>
<feature type="region of interest" description="Disordered" evidence="1">
    <location>
        <begin position="481"/>
        <end position="542"/>
    </location>
</feature>
<dbReference type="InterPro" id="IPR011021">
    <property type="entry name" value="Arrestin-like_N"/>
</dbReference>
<reference evidence="3 4" key="1">
    <citation type="journal article" date="2018" name="Nat. Ecol. Evol.">
        <title>Pezizomycetes genomes reveal the molecular basis of ectomycorrhizal truffle lifestyle.</title>
        <authorList>
            <person name="Murat C."/>
            <person name="Payen T."/>
            <person name="Noel B."/>
            <person name="Kuo A."/>
            <person name="Morin E."/>
            <person name="Chen J."/>
            <person name="Kohler A."/>
            <person name="Krizsan K."/>
            <person name="Balestrini R."/>
            <person name="Da Silva C."/>
            <person name="Montanini B."/>
            <person name="Hainaut M."/>
            <person name="Levati E."/>
            <person name="Barry K.W."/>
            <person name="Belfiori B."/>
            <person name="Cichocki N."/>
            <person name="Clum A."/>
            <person name="Dockter R.B."/>
            <person name="Fauchery L."/>
            <person name="Guy J."/>
            <person name="Iotti M."/>
            <person name="Le Tacon F."/>
            <person name="Lindquist E.A."/>
            <person name="Lipzen A."/>
            <person name="Malagnac F."/>
            <person name="Mello A."/>
            <person name="Molinier V."/>
            <person name="Miyauchi S."/>
            <person name="Poulain J."/>
            <person name="Riccioni C."/>
            <person name="Rubini A."/>
            <person name="Sitrit Y."/>
            <person name="Splivallo R."/>
            <person name="Traeger S."/>
            <person name="Wang M."/>
            <person name="Zifcakova L."/>
            <person name="Wipf D."/>
            <person name="Zambonelli A."/>
            <person name="Paolocci F."/>
            <person name="Nowrousian M."/>
            <person name="Ottonello S."/>
            <person name="Baldrian P."/>
            <person name="Spatafora J.W."/>
            <person name="Henrissat B."/>
            <person name="Nagy L.G."/>
            <person name="Aury J.M."/>
            <person name="Wincker P."/>
            <person name="Grigoriev I.V."/>
            <person name="Bonfante P."/>
            <person name="Martin F.M."/>
        </authorList>
    </citation>
    <scope>NUCLEOTIDE SEQUENCE [LARGE SCALE GENOMIC DNA]</scope>
    <source>
        <strain evidence="3 4">CCBAS932</strain>
    </source>
</reference>
<dbReference type="EMBL" id="ML119167">
    <property type="protein sequence ID" value="RPB08176.1"/>
    <property type="molecule type" value="Genomic_DNA"/>
</dbReference>
<sequence length="542" mass="59684">MSSVRIELDNRGGTFTCLDYVTGRVIMNINTEETISSITVKMEGISRTRLLPPRTEEGRDSKRAEIEIHRLLYLVETVFPSAEIRENTSASHTGYTLKAGQYEYPFRIRIPINSNCTEVQATGAGGGLLQKISFEKGNIDFAKKPTRHVVGTLPPSLSGIPGDLAWIRYFLKVTVNRPQFYRINMRAHDPFVFLPIEPPRASPSAKETYAKRQHQMIYTPSPTSPSPPKKRGGILGAFRPTVSAPATPLDPPETHHVHFSIEVRLPAPPILVPNTPLPLRIILTKLQPYRQPVFIRSLQIVLHAYTEITAHELRKTDHSVIPVLSLGELRTPLGAEYSPVGVELEADPHLWMGASLPDTVPPAFRTCNIWRTYQLEVIMGLSHGFLGPIEMIPLTMPIEVYSGIAPPQKLLDSTRPPLMPPPRKALSAGKSATSLTVPTAGVYPVSYSEKNTPMSSPVVPDFPKRSHSFSGEAQMMMPPAQVAAVSRPHSSAGGERAGGGGDELPPPTYEDALAEDIGPVDGPRRRYEQQGEYYGALPDDVR</sequence>
<dbReference type="Pfam" id="PF00339">
    <property type="entry name" value="Arrestin_N"/>
    <property type="match status" value="1"/>
</dbReference>
<accession>A0A3N4KCE4</accession>
<dbReference type="PANTHER" id="PTHR11188:SF166">
    <property type="entry name" value="ARRESTIN (OR S-ANTIGEN), N-TERMINAL DOMAIN PROTEIN (AFU_ORTHOLOGUE AFUA_7G02050)"/>
    <property type="match status" value="1"/>
</dbReference>
<protein>
    <recommendedName>
        <fullName evidence="2">Arrestin-like N-terminal domain-containing protein</fullName>
    </recommendedName>
</protein>
<dbReference type="PANTHER" id="PTHR11188">
    <property type="entry name" value="ARRESTIN DOMAIN CONTAINING PROTEIN"/>
    <property type="match status" value="1"/>
</dbReference>
<keyword evidence="4" id="KW-1185">Reference proteome</keyword>
<gene>
    <name evidence="3" type="ORF">P167DRAFT_539502</name>
</gene>
<dbReference type="OrthoDB" id="3365616at2759"/>
<evidence type="ECO:0000259" key="2">
    <source>
        <dbReference type="Pfam" id="PF00339"/>
    </source>
</evidence>
<evidence type="ECO:0000256" key="1">
    <source>
        <dbReference type="SAM" id="MobiDB-lite"/>
    </source>
</evidence>
<dbReference type="SUPFAM" id="SSF81296">
    <property type="entry name" value="E set domains"/>
    <property type="match status" value="1"/>
</dbReference>
<dbReference type="CDD" id="cd22952">
    <property type="entry name" value="ART10-like"/>
    <property type="match status" value="1"/>
</dbReference>
<dbReference type="InterPro" id="IPR014756">
    <property type="entry name" value="Ig_E-set"/>
</dbReference>
<dbReference type="AlphaFoldDB" id="A0A3N4KCE4"/>
<dbReference type="Gene3D" id="2.60.40.640">
    <property type="match status" value="1"/>
</dbReference>
<feature type="domain" description="Arrestin-like N-terminal" evidence="2">
    <location>
        <begin position="4"/>
        <end position="186"/>
    </location>
</feature>
<dbReference type="InParanoid" id="A0A3N4KCE4"/>
<dbReference type="STRING" id="1392247.A0A3N4KCE4"/>
<evidence type="ECO:0000313" key="3">
    <source>
        <dbReference type="EMBL" id="RPB08176.1"/>
    </source>
</evidence>
<dbReference type="GO" id="GO:0030674">
    <property type="term" value="F:protein-macromolecule adaptor activity"/>
    <property type="evidence" value="ECO:0007669"/>
    <property type="project" value="TreeGrafter"/>
</dbReference>
<evidence type="ECO:0000313" key="4">
    <source>
        <dbReference type="Proteomes" id="UP000277580"/>
    </source>
</evidence>
<dbReference type="InterPro" id="IPR014752">
    <property type="entry name" value="Arrestin-like_C"/>
</dbReference>
<dbReference type="GO" id="GO:0070086">
    <property type="term" value="P:ubiquitin-dependent endocytosis"/>
    <property type="evidence" value="ECO:0007669"/>
    <property type="project" value="TreeGrafter"/>
</dbReference>
<dbReference type="GO" id="GO:0005829">
    <property type="term" value="C:cytosol"/>
    <property type="evidence" value="ECO:0007669"/>
    <property type="project" value="TreeGrafter"/>
</dbReference>
<organism evidence="3 4">
    <name type="scientific">Morchella conica CCBAS932</name>
    <dbReference type="NCBI Taxonomy" id="1392247"/>
    <lineage>
        <taxon>Eukaryota</taxon>
        <taxon>Fungi</taxon>
        <taxon>Dikarya</taxon>
        <taxon>Ascomycota</taxon>
        <taxon>Pezizomycotina</taxon>
        <taxon>Pezizomycetes</taxon>
        <taxon>Pezizales</taxon>
        <taxon>Morchellaceae</taxon>
        <taxon>Morchella</taxon>
    </lineage>
</organism>
<dbReference type="GO" id="GO:0031625">
    <property type="term" value="F:ubiquitin protein ligase binding"/>
    <property type="evidence" value="ECO:0007669"/>
    <property type="project" value="TreeGrafter"/>
</dbReference>
<dbReference type="InterPro" id="IPR050357">
    <property type="entry name" value="Arrestin_domain-protein"/>
</dbReference>
<proteinExistence type="predicted"/>
<name>A0A3N4KCE4_9PEZI</name>